<dbReference type="SUPFAM" id="SSF54001">
    <property type="entry name" value="Cysteine proteinases"/>
    <property type="match status" value="1"/>
</dbReference>
<dbReference type="Gene3D" id="3.10.620.30">
    <property type="match status" value="1"/>
</dbReference>
<reference evidence="2 3" key="1">
    <citation type="journal article" date="2000" name="Nucleic Acids Res.">
        <title>Complete genome sequence of the alkaliphilic bacterium Bacillus halodurans and genomic sequence comparison with Bacillus subtilis.</title>
        <authorList>
            <person name="Takami H."/>
            <person name="Nakasone K."/>
            <person name="Takaki Y."/>
            <person name="Maeno G."/>
            <person name="Sasaki R."/>
            <person name="Masui N."/>
            <person name="Fuji F."/>
            <person name="Hirama C."/>
            <person name="Nakamura Y."/>
            <person name="Ogasawara N."/>
            <person name="Kuhara S."/>
            <person name="Horikoshi K."/>
        </authorList>
    </citation>
    <scope>NUCLEOTIDE SEQUENCE [LARGE SCALE GENOMIC DNA]</scope>
    <source>
        <strain evidence="3">ATCC BAA-125 / DSM 18197 / FERM 7344 / JCM 9153 / C-125</strain>
    </source>
</reference>
<keyword evidence="3" id="KW-1185">Reference proteome</keyword>
<dbReference type="PANTHER" id="PTHR33490:SF3">
    <property type="entry name" value="CONSERVED INTEGRAL MEMBRANE PROTEIN"/>
    <property type="match status" value="1"/>
</dbReference>
<dbReference type="PIR" id="B83761">
    <property type="entry name" value="B83761"/>
</dbReference>
<dbReference type="Proteomes" id="UP000001258">
    <property type="component" value="Chromosome"/>
</dbReference>
<dbReference type="OrthoDB" id="5296450at2"/>
<dbReference type="HOGENOM" id="CLU_107900_0_0_9"/>
<dbReference type="InterPro" id="IPR038765">
    <property type="entry name" value="Papain-like_cys_pep_sf"/>
</dbReference>
<evidence type="ECO:0000313" key="2">
    <source>
        <dbReference type="EMBL" id="BAB04609.1"/>
    </source>
</evidence>
<dbReference type="Pfam" id="PF01841">
    <property type="entry name" value="Transglut_core"/>
    <property type="match status" value="1"/>
</dbReference>
<evidence type="ECO:0000313" key="3">
    <source>
        <dbReference type="Proteomes" id="UP000001258"/>
    </source>
</evidence>
<sequence>MELYCEKPELKNYLQETEVINYSHRLIQKTIAALALDELDEVGKIKQAFLFVRDEISHSWDIQSQKVTCAASDVLREKEGICYAKSHLLAALLRAQGVPTGFCYQRLMLFDTPEKGYALHGLNAVYSQTLQRWIRLDPRGNKPGVDAQFSITTEQLAFKPDEKVGEKDGRTIYVNPLPVIVDTLTKHKDALHMYVHHLPDAF</sequence>
<dbReference type="KEGG" id="bha:BH0890"/>
<dbReference type="STRING" id="272558.gene:10726764"/>
<feature type="domain" description="Transglutaminase-like" evidence="1">
    <location>
        <begin position="38"/>
        <end position="138"/>
    </location>
</feature>
<proteinExistence type="predicted"/>
<dbReference type="PANTHER" id="PTHR33490">
    <property type="entry name" value="BLR5614 PROTEIN-RELATED"/>
    <property type="match status" value="1"/>
</dbReference>
<organism evidence="2 3">
    <name type="scientific">Halalkalibacterium halodurans (strain ATCC BAA-125 / DSM 18197 / FERM 7344 / JCM 9153 / C-125)</name>
    <name type="common">Bacillus halodurans</name>
    <dbReference type="NCBI Taxonomy" id="272558"/>
    <lineage>
        <taxon>Bacteria</taxon>
        <taxon>Bacillati</taxon>
        <taxon>Bacillota</taxon>
        <taxon>Bacilli</taxon>
        <taxon>Bacillales</taxon>
        <taxon>Bacillaceae</taxon>
        <taxon>Halalkalibacterium (ex Joshi et al. 2022)</taxon>
    </lineage>
</organism>
<name>Q9KEG2_HALH5</name>
<gene>
    <name evidence="2" type="ordered locus">BH0890</name>
</gene>
<evidence type="ECO:0000259" key="1">
    <source>
        <dbReference type="Pfam" id="PF01841"/>
    </source>
</evidence>
<dbReference type="InterPro" id="IPR002931">
    <property type="entry name" value="Transglutaminase-like"/>
</dbReference>
<dbReference type="AlphaFoldDB" id="Q9KEG2"/>
<dbReference type="eggNOG" id="COG1305">
    <property type="taxonomic scope" value="Bacteria"/>
</dbReference>
<protein>
    <submittedName>
        <fullName evidence="2">BH0890 protein</fullName>
    </submittedName>
</protein>
<dbReference type="RefSeq" id="WP_010897063.1">
    <property type="nucleotide sequence ID" value="NC_002570.2"/>
</dbReference>
<accession>Q9KEG2</accession>
<dbReference type="EMBL" id="BA000004">
    <property type="protein sequence ID" value="BAB04609.1"/>
    <property type="molecule type" value="Genomic_DNA"/>
</dbReference>